<dbReference type="EMBL" id="JAVXUP010000518">
    <property type="protein sequence ID" value="KAK3026030.1"/>
    <property type="molecule type" value="Genomic_DNA"/>
</dbReference>
<accession>A0AA88WQU3</accession>
<reference evidence="1" key="1">
    <citation type="submission" date="2022-12" db="EMBL/GenBank/DDBJ databases">
        <title>Draft genome assemblies for two species of Escallonia (Escalloniales).</title>
        <authorList>
            <person name="Chanderbali A."/>
            <person name="Dervinis C."/>
            <person name="Anghel I."/>
            <person name="Soltis D."/>
            <person name="Soltis P."/>
            <person name="Zapata F."/>
        </authorList>
    </citation>
    <scope>NUCLEOTIDE SEQUENCE</scope>
    <source>
        <strain evidence="1">UCBG64.0493</strain>
        <tissue evidence="1">Leaf</tissue>
    </source>
</reference>
<organism evidence="1 2">
    <name type="scientific">Escallonia herrerae</name>
    <dbReference type="NCBI Taxonomy" id="1293975"/>
    <lineage>
        <taxon>Eukaryota</taxon>
        <taxon>Viridiplantae</taxon>
        <taxon>Streptophyta</taxon>
        <taxon>Embryophyta</taxon>
        <taxon>Tracheophyta</taxon>
        <taxon>Spermatophyta</taxon>
        <taxon>Magnoliopsida</taxon>
        <taxon>eudicotyledons</taxon>
        <taxon>Gunneridae</taxon>
        <taxon>Pentapetalae</taxon>
        <taxon>asterids</taxon>
        <taxon>campanulids</taxon>
        <taxon>Escalloniales</taxon>
        <taxon>Escalloniaceae</taxon>
        <taxon>Escallonia</taxon>
    </lineage>
</organism>
<evidence type="ECO:0000313" key="1">
    <source>
        <dbReference type="EMBL" id="KAK3026030.1"/>
    </source>
</evidence>
<proteinExistence type="predicted"/>
<sequence>MAIKHHAKTVFLTKAGSSGYTKSRYKYVAINTGPNFLLLLSNLLSLKPAPPWSIFGLDRQCRSSPRRDSALKASRIMRLEAEPLVELDEFEAAVLDGDVDGGGIGVEAALNELLDDGDVHSKTSPAAIRKLDMSLMAAETAT</sequence>
<gene>
    <name evidence="1" type="ORF">RJ639_042522</name>
</gene>
<dbReference type="Proteomes" id="UP001188597">
    <property type="component" value="Unassembled WGS sequence"/>
</dbReference>
<protein>
    <submittedName>
        <fullName evidence="1">Uncharacterized protein</fullName>
    </submittedName>
</protein>
<keyword evidence="2" id="KW-1185">Reference proteome</keyword>
<dbReference type="AlphaFoldDB" id="A0AA88WQU3"/>
<comment type="caution">
    <text evidence="1">The sequence shown here is derived from an EMBL/GenBank/DDBJ whole genome shotgun (WGS) entry which is preliminary data.</text>
</comment>
<evidence type="ECO:0000313" key="2">
    <source>
        <dbReference type="Proteomes" id="UP001188597"/>
    </source>
</evidence>
<name>A0AA88WQU3_9ASTE</name>